<dbReference type="Proteomes" id="UP001497382">
    <property type="component" value="Unassembled WGS sequence"/>
</dbReference>
<accession>A0AAV2B3M9</accession>
<sequence>MIDGRTVTSSVGRIRTPVRANDRKKASYLRNYPAGDIVLPDTARQDDHGSQIVVPSHHLAGASRITLGVEELRSDCSGQKRRMTSQIRARALHTLSRAAHSPRRDLPFASKLGGGLSESQQVSPEKSPPKIYSQRWKLERAR</sequence>
<dbReference type="AlphaFoldDB" id="A0AAV2B3M9"/>
<name>A0AAV2B3M9_9ARAC</name>
<comment type="caution">
    <text evidence="2">The sequence shown here is derived from an EMBL/GenBank/DDBJ whole genome shotgun (WGS) entry which is preliminary data.</text>
</comment>
<evidence type="ECO:0000313" key="3">
    <source>
        <dbReference type="Proteomes" id="UP001497382"/>
    </source>
</evidence>
<keyword evidence="3" id="KW-1185">Reference proteome</keyword>
<organism evidence="2 3">
    <name type="scientific">Larinioides sclopetarius</name>
    <dbReference type="NCBI Taxonomy" id="280406"/>
    <lineage>
        <taxon>Eukaryota</taxon>
        <taxon>Metazoa</taxon>
        <taxon>Ecdysozoa</taxon>
        <taxon>Arthropoda</taxon>
        <taxon>Chelicerata</taxon>
        <taxon>Arachnida</taxon>
        <taxon>Araneae</taxon>
        <taxon>Araneomorphae</taxon>
        <taxon>Entelegynae</taxon>
        <taxon>Araneoidea</taxon>
        <taxon>Araneidae</taxon>
        <taxon>Larinioides</taxon>
    </lineage>
</organism>
<protein>
    <submittedName>
        <fullName evidence="2">Uncharacterized protein</fullName>
    </submittedName>
</protein>
<reference evidence="2 3" key="1">
    <citation type="submission" date="2024-04" db="EMBL/GenBank/DDBJ databases">
        <authorList>
            <person name="Rising A."/>
            <person name="Reimegard J."/>
            <person name="Sonavane S."/>
            <person name="Akerstrom W."/>
            <person name="Nylinder S."/>
            <person name="Hedman E."/>
            <person name="Kallberg Y."/>
        </authorList>
    </citation>
    <scope>NUCLEOTIDE SEQUENCE [LARGE SCALE GENOMIC DNA]</scope>
</reference>
<proteinExistence type="predicted"/>
<evidence type="ECO:0000256" key="1">
    <source>
        <dbReference type="SAM" id="MobiDB-lite"/>
    </source>
</evidence>
<dbReference type="EMBL" id="CAXIEN010000271">
    <property type="protein sequence ID" value="CAL1290860.1"/>
    <property type="molecule type" value="Genomic_DNA"/>
</dbReference>
<evidence type="ECO:0000313" key="2">
    <source>
        <dbReference type="EMBL" id="CAL1290860.1"/>
    </source>
</evidence>
<feature type="region of interest" description="Disordered" evidence="1">
    <location>
        <begin position="94"/>
        <end position="142"/>
    </location>
</feature>
<gene>
    <name evidence="2" type="ORF">LARSCL_LOCUS16742</name>
</gene>